<name>A0A932LZQ5_UNCTE</name>
<proteinExistence type="predicted"/>
<comment type="caution">
    <text evidence="1">The sequence shown here is derived from an EMBL/GenBank/DDBJ whole genome shotgun (WGS) entry which is preliminary data.</text>
</comment>
<evidence type="ECO:0000313" key="1">
    <source>
        <dbReference type="EMBL" id="MBI3014378.1"/>
    </source>
</evidence>
<reference evidence="1" key="1">
    <citation type="submission" date="2020-07" db="EMBL/GenBank/DDBJ databases">
        <title>Huge and variable diversity of episymbiotic CPR bacteria and DPANN archaea in groundwater ecosystems.</title>
        <authorList>
            <person name="He C.Y."/>
            <person name="Keren R."/>
            <person name="Whittaker M."/>
            <person name="Farag I.F."/>
            <person name="Doudna J."/>
            <person name="Cate J.H.D."/>
            <person name="Banfield J.F."/>
        </authorList>
    </citation>
    <scope>NUCLEOTIDE SEQUENCE</scope>
    <source>
        <strain evidence="1">NC_groundwater_717_Ag_S-0.2um_59_8</strain>
    </source>
</reference>
<gene>
    <name evidence="1" type="ORF">HYY65_04810</name>
</gene>
<dbReference type="Proteomes" id="UP000741360">
    <property type="component" value="Unassembled WGS sequence"/>
</dbReference>
<sequence>MRLSVKSLTTGLHFHGEVQGKRQHYYVLSSARQYFVMSVSISKRDAGNFNLVGRSAVHQLYRRLRGQQGLTAKVVFTRSRNRRLVPSHLAALNMLYVLVATGRASIDGRHRSRELFFNVKA</sequence>
<dbReference type="EMBL" id="JACPSX010000090">
    <property type="protein sequence ID" value="MBI3014378.1"/>
    <property type="molecule type" value="Genomic_DNA"/>
</dbReference>
<evidence type="ECO:0000313" key="2">
    <source>
        <dbReference type="Proteomes" id="UP000741360"/>
    </source>
</evidence>
<dbReference type="AlphaFoldDB" id="A0A932LZQ5"/>
<protein>
    <submittedName>
        <fullName evidence="1">Uncharacterized protein</fullName>
    </submittedName>
</protein>
<organism evidence="1 2">
    <name type="scientific">Tectimicrobiota bacterium</name>
    <dbReference type="NCBI Taxonomy" id="2528274"/>
    <lineage>
        <taxon>Bacteria</taxon>
        <taxon>Pseudomonadati</taxon>
        <taxon>Nitrospinota/Tectimicrobiota group</taxon>
        <taxon>Candidatus Tectimicrobiota</taxon>
    </lineage>
</organism>
<accession>A0A932LZQ5</accession>